<dbReference type="GO" id="GO:0015979">
    <property type="term" value="P:photosynthesis"/>
    <property type="evidence" value="ECO:0007669"/>
    <property type="project" value="InterPro"/>
</dbReference>
<comment type="caution">
    <text evidence="2">The sequence shown here is derived from an EMBL/GenBank/DDBJ whole genome shotgun (WGS) entry which is preliminary data.</text>
</comment>
<evidence type="ECO:0000313" key="3">
    <source>
        <dbReference type="Proteomes" id="UP000217528"/>
    </source>
</evidence>
<evidence type="ECO:0000259" key="1">
    <source>
        <dbReference type="Pfam" id="PF01789"/>
    </source>
</evidence>
<dbReference type="Gene3D" id="3.40.1000.10">
    <property type="entry name" value="Mog1/PsbP, alpha/beta/alpha sandwich"/>
    <property type="match status" value="1"/>
</dbReference>
<dbReference type="EMBL" id="LMVN01000001">
    <property type="protein sequence ID" value="PAV08241.1"/>
    <property type="molecule type" value="Genomic_DNA"/>
</dbReference>
<organism evidence="2 3">
    <name type="scientific">Methanosphaera cuniculi</name>
    <dbReference type="NCBI Taxonomy" id="1077256"/>
    <lineage>
        <taxon>Archaea</taxon>
        <taxon>Methanobacteriati</taxon>
        <taxon>Methanobacteriota</taxon>
        <taxon>Methanomada group</taxon>
        <taxon>Methanobacteria</taxon>
        <taxon>Methanobacteriales</taxon>
        <taxon>Methanobacteriaceae</taxon>
        <taxon>Methanosphaera</taxon>
    </lineage>
</organism>
<evidence type="ECO:0000313" key="2">
    <source>
        <dbReference type="EMBL" id="PAV08241.1"/>
    </source>
</evidence>
<dbReference type="Pfam" id="PF01789">
    <property type="entry name" value="PsbP"/>
    <property type="match status" value="1"/>
</dbReference>
<dbReference type="Proteomes" id="UP000217528">
    <property type="component" value="Unassembled WGS sequence"/>
</dbReference>
<keyword evidence="3" id="KW-1185">Reference proteome</keyword>
<dbReference type="GO" id="GO:0005509">
    <property type="term" value="F:calcium ion binding"/>
    <property type="evidence" value="ECO:0007669"/>
    <property type="project" value="InterPro"/>
</dbReference>
<gene>
    <name evidence="2" type="ORF">ASJ82_03350</name>
</gene>
<dbReference type="AlphaFoldDB" id="A0A2A2HFJ8"/>
<proteinExistence type="predicted"/>
<sequence>MTIVGIIIVILAAFFIIDNLDSLTASGQRFEKNGITFQYPDSWSEANSVAEGSVGAVANTENPGISVVIQQAPAAYGNDIQNACAYNDQFLAADGNYINIEEKNSSIHNNSVVMHRYIINEPDGSQKEHVATWIKMNDSKIYVILFSTPVDQYEQQRGNYDLVAGTFKLISDKERNSIFNTIGSKINQFLNN</sequence>
<protein>
    <recommendedName>
        <fullName evidence="1">PsbP C-terminal domain-containing protein</fullName>
    </recommendedName>
</protein>
<dbReference type="GO" id="GO:0019898">
    <property type="term" value="C:extrinsic component of membrane"/>
    <property type="evidence" value="ECO:0007669"/>
    <property type="project" value="InterPro"/>
</dbReference>
<dbReference type="GO" id="GO:0009523">
    <property type="term" value="C:photosystem II"/>
    <property type="evidence" value="ECO:0007669"/>
    <property type="project" value="InterPro"/>
</dbReference>
<reference evidence="2 3" key="1">
    <citation type="journal article" date="2017" name="BMC Genomics">
        <title>Genomic analysis of methanogenic archaea reveals a shift towards energy conservation.</title>
        <authorList>
            <person name="Gilmore S.P."/>
            <person name="Henske J.K."/>
            <person name="Sexton J.A."/>
            <person name="Solomon K.V."/>
            <person name="Seppala S."/>
            <person name="Yoo J.I."/>
            <person name="Huyett L.M."/>
            <person name="Pressman A."/>
            <person name="Cogan J.Z."/>
            <person name="Kivenson V."/>
            <person name="Peng X."/>
            <person name="Tan Y."/>
            <person name="Valentine D.L."/>
            <person name="O'Malley M.A."/>
        </authorList>
    </citation>
    <scope>NUCLEOTIDE SEQUENCE [LARGE SCALE GENOMIC DNA]</scope>
    <source>
        <strain evidence="2 3">1R-7</strain>
    </source>
</reference>
<accession>A0A2A2HFJ8</accession>
<feature type="domain" description="PsbP C-terminal" evidence="1">
    <location>
        <begin position="29"/>
        <end position="168"/>
    </location>
</feature>
<name>A0A2A2HFJ8_9EURY</name>
<dbReference type="InterPro" id="IPR002683">
    <property type="entry name" value="PsbP_C"/>
</dbReference>